<sequence>MPFILPSDWLSWSFGGGLSLILLWLISVPPGRGHFDDLMTKKDNASAARARRHIT</sequence>
<feature type="transmembrane region" description="Helical" evidence="1">
    <location>
        <begin position="12"/>
        <end position="31"/>
    </location>
</feature>
<keyword evidence="3" id="KW-1185">Reference proteome</keyword>
<comment type="caution">
    <text evidence="2">The sequence shown here is derived from an EMBL/GenBank/DDBJ whole genome shotgun (WGS) entry which is preliminary data.</text>
</comment>
<evidence type="ECO:0000313" key="2">
    <source>
        <dbReference type="EMBL" id="MFM0239501.1"/>
    </source>
</evidence>
<evidence type="ECO:0000313" key="3">
    <source>
        <dbReference type="Proteomes" id="UP001629274"/>
    </source>
</evidence>
<keyword evidence="1" id="KW-1133">Transmembrane helix</keyword>
<dbReference type="EMBL" id="JAQQDR010000005">
    <property type="protein sequence ID" value="MFM0239501.1"/>
    <property type="molecule type" value="Genomic_DNA"/>
</dbReference>
<dbReference type="Proteomes" id="UP001629274">
    <property type="component" value="Unassembled WGS sequence"/>
</dbReference>
<keyword evidence="1" id="KW-0812">Transmembrane</keyword>
<keyword evidence="1" id="KW-0472">Membrane</keyword>
<name>A0ABW9BFZ1_9BURK</name>
<protein>
    <submittedName>
        <fullName evidence="2">Uncharacterized protein</fullName>
    </submittedName>
</protein>
<accession>A0ABW9BFZ1</accession>
<gene>
    <name evidence="2" type="ORF">PQR03_15320</name>
</gene>
<dbReference type="RefSeq" id="WP_408262556.1">
    <property type="nucleotide sequence ID" value="NZ_JAQQCK010000007.1"/>
</dbReference>
<proteinExistence type="predicted"/>
<organism evidence="2 3">
    <name type="scientific">Paraburkholderia phytofirmans</name>
    <dbReference type="NCBI Taxonomy" id="261302"/>
    <lineage>
        <taxon>Bacteria</taxon>
        <taxon>Pseudomonadati</taxon>
        <taxon>Pseudomonadota</taxon>
        <taxon>Betaproteobacteria</taxon>
        <taxon>Burkholderiales</taxon>
        <taxon>Burkholderiaceae</taxon>
        <taxon>Paraburkholderia</taxon>
    </lineage>
</organism>
<reference evidence="2 3" key="1">
    <citation type="journal article" date="2024" name="Chem. Sci.">
        <title>Discovery of megapolipeptins by genome mining of a Burkholderiales bacteria collection.</title>
        <authorList>
            <person name="Paulo B.S."/>
            <person name="Recchia M.J.J."/>
            <person name="Lee S."/>
            <person name="Fergusson C.H."/>
            <person name="Romanowski S.B."/>
            <person name="Hernandez A."/>
            <person name="Krull N."/>
            <person name="Liu D.Y."/>
            <person name="Cavanagh H."/>
            <person name="Bos A."/>
            <person name="Gray C.A."/>
            <person name="Murphy B.T."/>
            <person name="Linington R.G."/>
            <person name="Eustaquio A.S."/>
        </authorList>
    </citation>
    <scope>NUCLEOTIDE SEQUENCE [LARGE SCALE GENOMIC DNA]</scope>
    <source>
        <strain evidence="2 3">RL17-351-BIE-A</strain>
    </source>
</reference>
<evidence type="ECO:0000256" key="1">
    <source>
        <dbReference type="SAM" id="Phobius"/>
    </source>
</evidence>